<dbReference type="KEGG" id="blen:NCTC4824_02491"/>
<dbReference type="AlphaFoldDB" id="A0A2X4ZH90"/>
<name>A0A2X4ZH90_LEDLE</name>
<sequence length="82" mass="9569">MKRAVGIFLSFSAILTYLKIEAHYYPLEEKITLNGVTTVIYNYPSMYWVICVILLITFILGIYLILAKNKQPKEYPLYDISK</sequence>
<keyword evidence="1" id="KW-0812">Transmembrane</keyword>
<protein>
    <submittedName>
        <fullName evidence="2">Uncharacterized protein</fullName>
    </submittedName>
</protein>
<keyword evidence="1" id="KW-1133">Transmembrane helix</keyword>
<proteinExistence type="predicted"/>
<organism evidence="2 3">
    <name type="scientific">Lederbergia lenta</name>
    <name type="common">Bacillus lentus</name>
    <dbReference type="NCBI Taxonomy" id="1467"/>
    <lineage>
        <taxon>Bacteria</taxon>
        <taxon>Bacillati</taxon>
        <taxon>Bacillota</taxon>
        <taxon>Bacilli</taxon>
        <taxon>Bacillales</taxon>
        <taxon>Bacillaceae</taxon>
        <taxon>Lederbergia</taxon>
    </lineage>
</organism>
<feature type="transmembrane region" description="Helical" evidence="1">
    <location>
        <begin position="46"/>
        <end position="66"/>
    </location>
</feature>
<evidence type="ECO:0000313" key="3">
    <source>
        <dbReference type="Proteomes" id="UP000249134"/>
    </source>
</evidence>
<evidence type="ECO:0000313" key="2">
    <source>
        <dbReference type="EMBL" id="SQI59824.1"/>
    </source>
</evidence>
<keyword evidence="3" id="KW-1185">Reference proteome</keyword>
<gene>
    <name evidence="2" type="ORF">NCTC4824_02491</name>
</gene>
<dbReference type="Proteomes" id="UP000249134">
    <property type="component" value="Chromosome 1"/>
</dbReference>
<evidence type="ECO:0000256" key="1">
    <source>
        <dbReference type="SAM" id="Phobius"/>
    </source>
</evidence>
<dbReference type="EMBL" id="LS483476">
    <property type="protein sequence ID" value="SQI59824.1"/>
    <property type="molecule type" value="Genomic_DNA"/>
</dbReference>
<accession>A0A2X4ZH90</accession>
<dbReference type="RefSeq" id="WP_066139211.1">
    <property type="nucleotide sequence ID" value="NZ_CBCSGM010000001.1"/>
</dbReference>
<keyword evidence="1" id="KW-0472">Membrane</keyword>
<reference evidence="2 3" key="1">
    <citation type="submission" date="2018-06" db="EMBL/GenBank/DDBJ databases">
        <authorList>
            <consortium name="Pathogen Informatics"/>
            <person name="Doyle S."/>
        </authorList>
    </citation>
    <scope>NUCLEOTIDE SEQUENCE [LARGE SCALE GENOMIC DNA]</scope>
    <source>
        <strain evidence="2 3">NCTC4824</strain>
    </source>
</reference>